<sequence>MRSRVLARARGAKPIDLERTGETGRLRMSLQVHADPQGHLTRLGYYADLFLALDEPGQDGGPGREENHVGYISAWRLSKEPNQYAHEEFQPWVTEWLQGELGDPDDDSRPFKETLRLLYDETGQLRAVNDESLRSALNDTGSELVFIEMIWIKYKDEKTGFPFSCQRIAPHALELLYSIMNNGTLPAWYTVNLPITFVLRAGMPSDDGLSEMWLKEHPKASDETDLRYSNRIARTVEAVFRAEDRYGYRNISNDHRVMALTVSFPNRERLVVNSMLEDETDTALPPTQPGPQLVSSSIRS</sequence>
<keyword evidence="3" id="KW-1185">Reference proteome</keyword>
<proteinExistence type="predicted"/>
<protein>
    <submittedName>
        <fullName evidence="2">Uncharacterized protein</fullName>
    </submittedName>
</protein>
<evidence type="ECO:0000313" key="2">
    <source>
        <dbReference type="EMBL" id="KAL2282254.1"/>
    </source>
</evidence>
<feature type="region of interest" description="Disordered" evidence="1">
    <location>
        <begin position="278"/>
        <end position="300"/>
    </location>
</feature>
<organism evidence="2 3">
    <name type="scientific">Diaporthe vaccinii</name>
    <dbReference type="NCBI Taxonomy" id="105482"/>
    <lineage>
        <taxon>Eukaryota</taxon>
        <taxon>Fungi</taxon>
        <taxon>Dikarya</taxon>
        <taxon>Ascomycota</taxon>
        <taxon>Pezizomycotina</taxon>
        <taxon>Sordariomycetes</taxon>
        <taxon>Sordariomycetidae</taxon>
        <taxon>Diaporthales</taxon>
        <taxon>Diaporthaceae</taxon>
        <taxon>Diaporthe</taxon>
        <taxon>Diaporthe eres species complex</taxon>
    </lineage>
</organism>
<comment type="caution">
    <text evidence="2">The sequence shown here is derived from an EMBL/GenBank/DDBJ whole genome shotgun (WGS) entry which is preliminary data.</text>
</comment>
<dbReference type="EMBL" id="JBAWTH010000051">
    <property type="protein sequence ID" value="KAL2282254.1"/>
    <property type="molecule type" value="Genomic_DNA"/>
</dbReference>
<evidence type="ECO:0000313" key="3">
    <source>
        <dbReference type="Proteomes" id="UP001600888"/>
    </source>
</evidence>
<reference evidence="2 3" key="1">
    <citation type="submission" date="2024-03" db="EMBL/GenBank/DDBJ databases">
        <title>A high-quality draft genome sequence of Diaporthe vaccinii, a causative agent of upright dieback and viscid rot disease in cranberry plants.</title>
        <authorList>
            <person name="Sarrasin M."/>
            <person name="Lang B.F."/>
            <person name="Burger G."/>
        </authorList>
    </citation>
    <scope>NUCLEOTIDE SEQUENCE [LARGE SCALE GENOMIC DNA]</scope>
    <source>
        <strain evidence="2 3">IS7</strain>
    </source>
</reference>
<accession>A0ABR4EII3</accession>
<name>A0ABR4EII3_9PEZI</name>
<evidence type="ECO:0000256" key="1">
    <source>
        <dbReference type="SAM" id="MobiDB-lite"/>
    </source>
</evidence>
<dbReference type="Proteomes" id="UP001600888">
    <property type="component" value="Unassembled WGS sequence"/>
</dbReference>
<gene>
    <name evidence="2" type="ORF">FJTKL_11075</name>
</gene>